<dbReference type="Proteomes" id="UP000234881">
    <property type="component" value="Unassembled WGS sequence"/>
</dbReference>
<dbReference type="PROSITE" id="PS50883">
    <property type="entry name" value="EAL"/>
    <property type="match status" value="1"/>
</dbReference>
<gene>
    <name evidence="4" type="ORF">C0081_02970</name>
</gene>
<evidence type="ECO:0000256" key="1">
    <source>
        <dbReference type="PROSITE-ProRule" id="PRU00169"/>
    </source>
</evidence>
<dbReference type="InterPro" id="IPR001633">
    <property type="entry name" value="EAL_dom"/>
</dbReference>
<feature type="domain" description="Response regulatory" evidence="2">
    <location>
        <begin position="8"/>
        <end position="127"/>
    </location>
</feature>
<keyword evidence="1" id="KW-0597">Phosphoprotein</keyword>
<feature type="modified residue" description="4-aspartylphosphate" evidence="1">
    <location>
        <position position="57"/>
    </location>
</feature>
<dbReference type="GO" id="GO:0000160">
    <property type="term" value="P:phosphorelay signal transduction system"/>
    <property type="evidence" value="ECO:0007669"/>
    <property type="project" value="InterPro"/>
</dbReference>
<dbReference type="InterPro" id="IPR001789">
    <property type="entry name" value="Sig_transdc_resp-reg_receiver"/>
</dbReference>
<dbReference type="SUPFAM" id="SSF52172">
    <property type="entry name" value="CheY-like"/>
    <property type="match status" value="1"/>
</dbReference>
<evidence type="ECO:0000313" key="4">
    <source>
        <dbReference type="EMBL" id="PLW79198.1"/>
    </source>
</evidence>
<protein>
    <submittedName>
        <fullName evidence="4">Diguanylate phosphodiesterase</fullName>
    </submittedName>
</protein>
<keyword evidence="5" id="KW-1185">Reference proteome</keyword>
<dbReference type="GO" id="GO:0071111">
    <property type="term" value="F:cyclic-guanylate-specific phosphodiesterase activity"/>
    <property type="evidence" value="ECO:0007669"/>
    <property type="project" value="InterPro"/>
</dbReference>
<name>A0A2N5XXP1_9HYPH</name>
<dbReference type="EMBL" id="PKUQ01000001">
    <property type="protein sequence ID" value="PLW79198.1"/>
    <property type="molecule type" value="Genomic_DNA"/>
</dbReference>
<evidence type="ECO:0000313" key="5">
    <source>
        <dbReference type="Proteomes" id="UP000234881"/>
    </source>
</evidence>
<comment type="caution">
    <text evidence="4">The sequence shown here is derived from an EMBL/GenBank/DDBJ whole genome shotgun (WGS) entry which is preliminary data.</text>
</comment>
<accession>A0A2N5XXP1</accession>
<sequence>MNMNKKFNLIIVDDDEGIRAFFRDVAEDLSFYVFESADSEALFELIDHMVPDVILLDLTLPDVDGVEILRLLSTRNCQASIILASGQDKRVLSTSLRVGESLGLTMLPSLQKPISVASLEQSLSKVRVVMSPKVPTERAYQPKQPLLITKQELQRAIDENELVLHYQPKVEMQVSDSFPVTGCEALVRWNHAIHGMLFPDAFIEFAENEGLIGQLTEAVIKGAIAQQQHWRSLGIQCPISINLSPKNLTDLSLPNRLAFMLDEAGIERSLLVAEITEQAAMADPDMANEILTRLRIKRIDVSLDDFGSGYSSLAEVYRMPLCELKFDRSLVRDLDQNDDAKMVIKAQMALARSLGLIVCAEGIETLSTARFLQSIGCDRGQGYYYCKPLPSKEITEYLRLKVGKTNRKNARKADHG</sequence>
<dbReference type="PANTHER" id="PTHR33121:SF71">
    <property type="entry name" value="OXYGEN SENSOR PROTEIN DOSP"/>
    <property type="match status" value="1"/>
</dbReference>
<dbReference type="SMART" id="SM00448">
    <property type="entry name" value="REC"/>
    <property type="match status" value="1"/>
</dbReference>
<evidence type="ECO:0000259" key="2">
    <source>
        <dbReference type="PROSITE" id="PS50110"/>
    </source>
</evidence>
<reference evidence="4 5" key="1">
    <citation type="submission" date="2018-01" db="EMBL/GenBank/DDBJ databases">
        <title>The draft genome sequence of Cohaesibacter sp. H1304.</title>
        <authorList>
            <person name="Wang N.-N."/>
            <person name="Du Z.-J."/>
        </authorList>
    </citation>
    <scope>NUCLEOTIDE SEQUENCE [LARGE SCALE GENOMIC DNA]</scope>
    <source>
        <strain evidence="4 5">H1304</strain>
    </source>
</reference>
<proteinExistence type="predicted"/>
<dbReference type="Pfam" id="PF00072">
    <property type="entry name" value="Response_reg"/>
    <property type="match status" value="1"/>
</dbReference>
<dbReference type="CDD" id="cd01948">
    <property type="entry name" value="EAL"/>
    <property type="match status" value="1"/>
</dbReference>
<dbReference type="PROSITE" id="PS50110">
    <property type="entry name" value="RESPONSE_REGULATORY"/>
    <property type="match status" value="1"/>
</dbReference>
<dbReference type="SUPFAM" id="SSF141868">
    <property type="entry name" value="EAL domain-like"/>
    <property type="match status" value="1"/>
</dbReference>
<dbReference type="SMART" id="SM00052">
    <property type="entry name" value="EAL"/>
    <property type="match status" value="1"/>
</dbReference>
<evidence type="ECO:0000259" key="3">
    <source>
        <dbReference type="PROSITE" id="PS50883"/>
    </source>
</evidence>
<dbReference type="AlphaFoldDB" id="A0A2N5XXP1"/>
<dbReference type="Gene3D" id="3.40.50.2300">
    <property type="match status" value="1"/>
</dbReference>
<dbReference type="InterPro" id="IPR035919">
    <property type="entry name" value="EAL_sf"/>
</dbReference>
<dbReference type="PANTHER" id="PTHR33121">
    <property type="entry name" value="CYCLIC DI-GMP PHOSPHODIESTERASE PDEF"/>
    <property type="match status" value="1"/>
</dbReference>
<dbReference type="InterPro" id="IPR050706">
    <property type="entry name" value="Cyclic-di-GMP_PDE-like"/>
</dbReference>
<organism evidence="4 5">
    <name type="scientific">Cohaesibacter celericrescens</name>
    <dbReference type="NCBI Taxonomy" id="2067669"/>
    <lineage>
        <taxon>Bacteria</taxon>
        <taxon>Pseudomonadati</taxon>
        <taxon>Pseudomonadota</taxon>
        <taxon>Alphaproteobacteria</taxon>
        <taxon>Hyphomicrobiales</taxon>
        <taxon>Cohaesibacteraceae</taxon>
    </lineage>
</organism>
<dbReference type="Gene3D" id="3.20.20.450">
    <property type="entry name" value="EAL domain"/>
    <property type="match status" value="1"/>
</dbReference>
<dbReference type="InterPro" id="IPR011006">
    <property type="entry name" value="CheY-like_superfamily"/>
</dbReference>
<dbReference type="Pfam" id="PF00563">
    <property type="entry name" value="EAL"/>
    <property type="match status" value="1"/>
</dbReference>
<dbReference type="OrthoDB" id="9814202at2"/>
<feature type="domain" description="EAL" evidence="3">
    <location>
        <begin position="146"/>
        <end position="402"/>
    </location>
</feature>